<keyword evidence="3 5" id="KW-0442">Lipid degradation</keyword>
<dbReference type="GO" id="GO:0004622">
    <property type="term" value="F:phosphatidylcholine lysophospholipase activity"/>
    <property type="evidence" value="ECO:0007669"/>
    <property type="project" value="UniProtKB-EC"/>
</dbReference>
<evidence type="ECO:0000256" key="6">
    <source>
        <dbReference type="RuleBase" id="RU362103"/>
    </source>
</evidence>
<dbReference type="Pfam" id="PF01735">
    <property type="entry name" value="PLA2_B"/>
    <property type="match status" value="1"/>
</dbReference>
<evidence type="ECO:0000256" key="5">
    <source>
        <dbReference type="PROSITE-ProRule" id="PRU00555"/>
    </source>
</evidence>
<dbReference type="GO" id="GO:0004623">
    <property type="term" value="F:phospholipase A2 activity"/>
    <property type="evidence" value="ECO:0007669"/>
    <property type="project" value="TreeGrafter"/>
</dbReference>
<dbReference type="EMBL" id="JAFEKC020000023">
    <property type="protein sequence ID" value="KAK0507496.1"/>
    <property type="molecule type" value="Genomic_DNA"/>
</dbReference>
<evidence type="ECO:0000259" key="8">
    <source>
        <dbReference type="PROSITE" id="PS51210"/>
    </source>
</evidence>
<keyword evidence="2 5" id="KW-0378">Hydrolase</keyword>
<comment type="catalytic activity">
    <reaction evidence="6">
        <text>a 1-acyl-sn-glycero-3-phosphocholine + H2O = sn-glycerol 3-phosphocholine + a fatty acid + H(+)</text>
        <dbReference type="Rhea" id="RHEA:15177"/>
        <dbReference type="ChEBI" id="CHEBI:15377"/>
        <dbReference type="ChEBI" id="CHEBI:15378"/>
        <dbReference type="ChEBI" id="CHEBI:16870"/>
        <dbReference type="ChEBI" id="CHEBI:28868"/>
        <dbReference type="ChEBI" id="CHEBI:58168"/>
        <dbReference type="EC" id="3.1.1.5"/>
    </reaction>
</comment>
<evidence type="ECO:0000256" key="4">
    <source>
        <dbReference type="ARBA" id="ARBA00023098"/>
    </source>
</evidence>
<evidence type="ECO:0000256" key="2">
    <source>
        <dbReference type="ARBA" id="ARBA00022801"/>
    </source>
</evidence>
<dbReference type="Proteomes" id="UP001166286">
    <property type="component" value="Unassembled WGS sequence"/>
</dbReference>
<dbReference type="EC" id="3.1.1.5" evidence="6"/>
<gene>
    <name evidence="9" type="ORF">JMJ35_010019</name>
</gene>
<dbReference type="PROSITE" id="PS51210">
    <property type="entry name" value="PLA2C"/>
    <property type="match status" value="1"/>
</dbReference>
<dbReference type="AlphaFoldDB" id="A0AA39QS84"/>
<dbReference type="PANTHER" id="PTHR10728:SF40">
    <property type="entry name" value="PATATIN FAMILY PROTEIN"/>
    <property type="match status" value="1"/>
</dbReference>
<evidence type="ECO:0000313" key="9">
    <source>
        <dbReference type="EMBL" id="KAK0507496.1"/>
    </source>
</evidence>
<dbReference type="SMART" id="SM00022">
    <property type="entry name" value="PLAc"/>
    <property type="match status" value="1"/>
</dbReference>
<name>A0AA39QS84_9LECA</name>
<dbReference type="InterPro" id="IPR016035">
    <property type="entry name" value="Acyl_Trfase/lysoPLipase"/>
</dbReference>
<keyword evidence="4 5" id="KW-0443">Lipid metabolism</keyword>
<dbReference type="SUPFAM" id="SSF52151">
    <property type="entry name" value="FabD/lysophospholipase-like"/>
    <property type="match status" value="1"/>
</dbReference>
<evidence type="ECO:0000256" key="3">
    <source>
        <dbReference type="ARBA" id="ARBA00022963"/>
    </source>
</evidence>
<evidence type="ECO:0000313" key="10">
    <source>
        <dbReference type="Proteomes" id="UP001166286"/>
    </source>
</evidence>
<reference evidence="9" key="1">
    <citation type="submission" date="2023-03" db="EMBL/GenBank/DDBJ databases">
        <title>Complete genome of Cladonia borealis.</title>
        <authorList>
            <person name="Park H."/>
        </authorList>
    </citation>
    <scope>NUCLEOTIDE SEQUENCE</scope>
    <source>
        <strain evidence="9">ANT050790</strain>
    </source>
</reference>
<keyword evidence="10" id="KW-1185">Reference proteome</keyword>
<dbReference type="Gene3D" id="3.40.1090.10">
    <property type="entry name" value="Cytosolic phospholipase A2 catalytic domain"/>
    <property type="match status" value="1"/>
</dbReference>
<feature type="region of interest" description="Disordered" evidence="7">
    <location>
        <begin position="30"/>
        <end position="68"/>
    </location>
</feature>
<proteinExistence type="inferred from homology"/>
<feature type="compositionally biased region" description="Polar residues" evidence="7">
    <location>
        <begin position="626"/>
        <end position="641"/>
    </location>
</feature>
<evidence type="ECO:0000256" key="7">
    <source>
        <dbReference type="SAM" id="MobiDB-lite"/>
    </source>
</evidence>
<comment type="caution">
    <text evidence="9">The sequence shown here is derived from an EMBL/GenBank/DDBJ whole genome shotgun (WGS) entry which is preliminary data.</text>
</comment>
<dbReference type="PANTHER" id="PTHR10728">
    <property type="entry name" value="CYTOSOLIC PHOSPHOLIPASE A2"/>
    <property type="match status" value="1"/>
</dbReference>
<feature type="region of interest" description="Disordered" evidence="7">
    <location>
        <begin position="617"/>
        <end position="641"/>
    </location>
</feature>
<organism evidence="9 10">
    <name type="scientific">Cladonia borealis</name>
    <dbReference type="NCBI Taxonomy" id="184061"/>
    <lineage>
        <taxon>Eukaryota</taxon>
        <taxon>Fungi</taxon>
        <taxon>Dikarya</taxon>
        <taxon>Ascomycota</taxon>
        <taxon>Pezizomycotina</taxon>
        <taxon>Lecanoromycetes</taxon>
        <taxon>OSLEUM clade</taxon>
        <taxon>Lecanoromycetidae</taxon>
        <taxon>Lecanorales</taxon>
        <taxon>Lecanorineae</taxon>
        <taxon>Cladoniaceae</taxon>
        <taxon>Cladonia</taxon>
    </lineage>
</organism>
<sequence length="778" mass="87358">MFLRSAHKRISFVVLGSAAAVLLHDPPIRSDSSSKTRWPATRPLIASRSQEDKKQEHGDEGSITADNEDEEVSLFGDEDSAAWATFSSRFATMRDSITSFHWSGLADKIADQILPAWAQILPDYVAKLQREMEMAPGSLAEEIWQDAQDPDLHPNIKWNATVRISRDLCPDELAFISRRKEYTRRALARYLEVPEAEVHPQDVPTIAMCGSGGGLRALVAGTASFLSSQEAGLFDCATYTAGVSGSCWLQTLYFSSINGRRHGNIIEHLKRRIGVHIAYPPSFLELLTRAPTNKYLLSGPIEKLKGDPDAEFGLVDVYGILLSSRLLVPRDELSVNNKDLKLSNQRSFLAEGAHPLPIYCAVRHEIPIEEEKTKGEKRGDKVSEATKEKAKKEAWFQWFEFTPYELFCEEWDAGIPSWSIGRRFTEGRGLFNERGLALPELGIPFMMGIWGSAFCATLAHYYKEVRPVIKGLTGFGGIDGIIEEKNEDLSKLHPIQPGAIPNYALGLENLLPPTCPESVFKDKYLELMDAGMSNNLPLYPLLRKSRDVDIIVCFDASADIKQENWLSAVDGYAKQRGIKGWPIGAGWPKEKDETKGELDAADAATAQEAAGKIADAREMQREKSDNATQETIENIKSPNQNDTDLGYCNVWVGTTMERQSETESPPSKRVEQDADWKLLEPDAGMTVIYFPFLPNPKVEGVDPNISPYLSTWNFIYTPEEIDSVVALARANFEAGKDQTKRTVRAVYERKKARRIEAEEKERSRRWWKQLREHGDHFQ</sequence>
<accession>A0AA39QS84</accession>
<comment type="similarity">
    <text evidence="1 6">Belongs to the lysophospholipase family.</text>
</comment>
<protein>
    <recommendedName>
        <fullName evidence="6">Lysophospholipase</fullName>
        <ecNumber evidence="6">3.1.1.5</ecNumber>
    </recommendedName>
</protein>
<evidence type="ECO:0000256" key="1">
    <source>
        <dbReference type="ARBA" id="ARBA00008780"/>
    </source>
</evidence>
<dbReference type="InterPro" id="IPR002642">
    <property type="entry name" value="LysoPLipase_cat_dom"/>
</dbReference>
<feature type="compositionally biased region" description="Basic and acidic residues" evidence="7">
    <location>
        <begin position="49"/>
        <end position="60"/>
    </location>
</feature>
<dbReference type="GO" id="GO:0005829">
    <property type="term" value="C:cytosol"/>
    <property type="evidence" value="ECO:0007669"/>
    <property type="project" value="TreeGrafter"/>
</dbReference>
<feature type="domain" description="PLA2c" evidence="8">
    <location>
        <begin position="154"/>
        <end position="777"/>
    </location>
</feature>
<dbReference type="GO" id="GO:0046475">
    <property type="term" value="P:glycerophospholipid catabolic process"/>
    <property type="evidence" value="ECO:0007669"/>
    <property type="project" value="TreeGrafter"/>
</dbReference>